<reference evidence="1" key="1">
    <citation type="journal article" date="2020" name="Nature">
        <title>Giant virus diversity and host interactions through global metagenomics.</title>
        <authorList>
            <person name="Schulz F."/>
            <person name="Roux S."/>
            <person name="Paez-Espino D."/>
            <person name="Jungbluth S."/>
            <person name="Walsh D.A."/>
            <person name="Denef V.J."/>
            <person name="McMahon K.D."/>
            <person name="Konstantinidis K.T."/>
            <person name="Eloe-Fadrosh E.A."/>
            <person name="Kyrpides N.C."/>
            <person name="Woyke T."/>
        </authorList>
    </citation>
    <scope>NUCLEOTIDE SEQUENCE</scope>
    <source>
        <strain evidence="1">GVMAG-M-3300013004-44</strain>
    </source>
</reference>
<sequence length="406" mass="45356">MASIYSNVLSDEEVHYLNHLPEVLAAKASLDLKPSGMVYFSVSVTDSIRSTLQSRFGLDLSTISVIPMRWIKGDTAPHMDVGSSQFENTYLLYLNDSPGELIVDSQSYSIQTNTGFVFHEGLSHKTQHTENIPRLLLGPMNEMAEPVGYPPGVYYYPTEIDALADTNLLGDNESYTVGTGGPYGPGSGYTSWRIASNSTGDSPQNVVYVNGTTLDPFYSGRFNATYFLYPNVPCFLEGSTILCQVDGIEQYVSVENLKKGTLVKTSLNGYKPVTLIGKGTIQNPGHNERTENRLYKLSPSKYPELKDDLYITGCHSILEFPITDKQKEDMIKHLGQLFVTEKKYRLMACVDERAEPWNSENTYMIWHFALEHDNEKMNYGVYANGGLLVETCSIHFLKNKSNMSIA</sequence>
<evidence type="ECO:0000313" key="1">
    <source>
        <dbReference type="EMBL" id="QHS90930.1"/>
    </source>
</evidence>
<name>A0A6C0BFT9_9ZZZZ</name>
<organism evidence="1">
    <name type="scientific">viral metagenome</name>
    <dbReference type="NCBI Taxonomy" id="1070528"/>
    <lineage>
        <taxon>unclassified sequences</taxon>
        <taxon>metagenomes</taxon>
        <taxon>organismal metagenomes</taxon>
    </lineage>
</organism>
<protein>
    <recommendedName>
        <fullName evidence="2">Hedgehog/Intein (Hint) domain-containing protein</fullName>
    </recommendedName>
</protein>
<evidence type="ECO:0008006" key="2">
    <source>
        <dbReference type="Google" id="ProtNLM"/>
    </source>
</evidence>
<dbReference type="EMBL" id="MN739154">
    <property type="protein sequence ID" value="QHS90930.1"/>
    <property type="molecule type" value="Genomic_DNA"/>
</dbReference>
<dbReference type="AlphaFoldDB" id="A0A6C0BFT9"/>
<accession>A0A6C0BFT9</accession>
<proteinExistence type="predicted"/>